<organism evidence="1 2">
    <name type="scientific">Hyphomicrobium denitrificans 1NES1</name>
    <dbReference type="NCBI Taxonomy" id="670307"/>
    <lineage>
        <taxon>Bacteria</taxon>
        <taxon>Pseudomonadati</taxon>
        <taxon>Pseudomonadota</taxon>
        <taxon>Alphaproteobacteria</taxon>
        <taxon>Hyphomicrobiales</taxon>
        <taxon>Hyphomicrobiaceae</taxon>
        <taxon>Hyphomicrobium</taxon>
    </lineage>
</organism>
<proteinExistence type="predicted"/>
<sequence length="57" mass="6124">MEMGLGVLGLAPAVFWSLTPRELQAILRGKFGTAGEGSAPTRAELDALMRQYPDCET</sequence>
<evidence type="ECO:0000313" key="1">
    <source>
        <dbReference type="EMBL" id="AGK58088.1"/>
    </source>
</evidence>
<dbReference type="KEGG" id="hdt:HYPDE_32068"/>
<reference evidence="1 2" key="1">
    <citation type="journal article" date="2013" name="Genome Announc.">
        <title>Genome sequences for three denitrifying bacterial strains isolated from a uranium- and nitrate-contaminated subsurface environment.</title>
        <authorList>
            <person name="Venkatramanan R."/>
            <person name="Prakash O."/>
            <person name="Woyke T."/>
            <person name="Chain P."/>
            <person name="Goodwin L.A."/>
            <person name="Watson D."/>
            <person name="Brooks S."/>
            <person name="Kostka J.E."/>
            <person name="Green S.J."/>
        </authorList>
    </citation>
    <scope>NUCLEOTIDE SEQUENCE [LARGE SCALE GENOMIC DNA]</scope>
    <source>
        <strain evidence="1 2">1NES1</strain>
    </source>
</reference>
<accession>N0B524</accession>
<dbReference type="Pfam" id="PF09550">
    <property type="entry name" value="Phage_TAC_6"/>
    <property type="match status" value="1"/>
</dbReference>
<dbReference type="InterPro" id="IPR019056">
    <property type="entry name" value="Phage_TAC_6"/>
</dbReference>
<dbReference type="AlphaFoldDB" id="N0B524"/>
<keyword evidence="2" id="KW-1185">Reference proteome</keyword>
<dbReference type="STRING" id="670307.HYPDE_32068"/>
<dbReference type="Proteomes" id="UP000005952">
    <property type="component" value="Chromosome"/>
</dbReference>
<dbReference type="eggNOG" id="ENOG5031A0J">
    <property type="taxonomic scope" value="Bacteria"/>
</dbReference>
<dbReference type="HOGENOM" id="CLU_188457_1_0_5"/>
<name>N0B524_9HYPH</name>
<gene>
    <name evidence="1" type="ORF">HYPDE_32068</name>
</gene>
<dbReference type="EMBL" id="CP005587">
    <property type="protein sequence ID" value="AGK58088.1"/>
    <property type="molecule type" value="Genomic_DNA"/>
</dbReference>
<evidence type="ECO:0008006" key="3">
    <source>
        <dbReference type="Google" id="ProtNLM"/>
    </source>
</evidence>
<evidence type="ECO:0000313" key="2">
    <source>
        <dbReference type="Proteomes" id="UP000005952"/>
    </source>
</evidence>
<dbReference type="RefSeq" id="WP_015598119.1">
    <property type="nucleotide sequence ID" value="NC_021172.1"/>
</dbReference>
<protein>
    <recommendedName>
        <fullName evidence="3">Phage tail assembly chaperone</fullName>
    </recommendedName>
</protein>
<dbReference type="OrthoDB" id="7582980at2"/>